<sequence>MCSGPDRRLCGNDTLAKGARVALLATIAALPACNGTHTRPPVSSPGLDKQASTKVLETGAALLQSRPPLDALNTYLDGFHFYNGTPESQMEAHHYCSILNEEVIQCVIYDGNVENAHLMGVEYIISARLFEGLPTKEKAYWHSHSHEVTSGQLVAPGIPEPAEHALMQKLVNTYGKTWHTWHTDKDKSLPVGVPQLMMGFTRDGQADATMVKARDERMSVDSAAERQARKDITPQPVLPGADAWMNGKVIQLPDPTGTASHHPTTGPGQQAEQGVNSRSPAP</sequence>
<dbReference type="PANTHER" id="PTHR31360">
    <property type="match status" value="1"/>
</dbReference>
<dbReference type="EMBL" id="MUIO01000072">
    <property type="protein sequence ID" value="ORC57862.1"/>
    <property type="molecule type" value="Genomic_DNA"/>
</dbReference>
<name>A0A1X0N3H0_9PSED</name>
<protein>
    <recommendedName>
        <fullName evidence="4">DUF1264 domain-containing protein</fullName>
    </recommendedName>
</protein>
<dbReference type="STRING" id="1958950.BZK31_17690"/>
<keyword evidence="3" id="KW-1185">Reference proteome</keyword>
<organism evidence="2 3">
    <name type="scientific">Pseudomonas floridensis</name>
    <dbReference type="NCBI Taxonomy" id="1958950"/>
    <lineage>
        <taxon>Bacteria</taxon>
        <taxon>Pseudomonadati</taxon>
        <taxon>Pseudomonadota</taxon>
        <taxon>Gammaproteobacteria</taxon>
        <taxon>Pseudomonadales</taxon>
        <taxon>Pseudomonadaceae</taxon>
        <taxon>Pseudomonas</taxon>
    </lineage>
</organism>
<evidence type="ECO:0000256" key="1">
    <source>
        <dbReference type="SAM" id="MobiDB-lite"/>
    </source>
</evidence>
<evidence type="ECO:0000313" key="3">
    <source>
        <dbReference type="Proteomes" id="UP000192815"/>
    </source>
</evidence>
<accession>A0A1X0N3H0</accession>
<feature type="compositionally biased region" description="Polar residues" evidence="1">
    <location>
        <begin position="257"/>
        <end position="282"/>
    </location>
</feature>
<dbReference type="RefSeq" id="WP_083184242.1">
    <property type="nucleotide sequence ID" value="NZ_CBCRZR010000004.1"/>
</dbReference>
<reference evidence="3" key="1">
    <citation type="submission" date="2017-02" db="EMBL/GenBank/DDBJ databases">
        <title>Pseudomonas floridae sp. nov., a novel pathogenic bacterial species isolated from tomato.</title>
        <authorList>
            <person name="Timilsina S."/>
            <person name="Vallad G.E."/>
            <person name="Jones J.B."/>
        </authorList>
    </citation>
    <scope>NUCLEOTIDE SEQUENCE [LARGE SCALE GENOMIC DNA]</scope>
    <source>
        <strain evidence="3">GEV388</strain>
    </source>
</reference>
<feature type="compositionally biased region" description="Basic and acidic residues" evidence="1">
    <location>
        <begin position="214"/>
        <end position="232"/>
    </location>
</feature>
<proteinExistence type="predicted"/>
<dbReference type="PANTHER" id="PTHR31360:SF0">
    <property type="entry name" value="OIL BODY-ASSOCIATED PROTEIN 1B"/>
    <property type="match status" value="1"/>
</dbReference>
<dbReference type="Proteomes" id="UP000192815">
    <property type="component" value="Unassembled WGS sequence"/>
</dbReference>
<dbReference type="InterPro" id="IPR010686">
    <property type="entry name" value="OBAP-like"/>
</dbReference>
<feature type="region of interest" description="Disordered" evidence="1">
    <location>
        <begin position="214"/>
        <end position="282"/>
    </location>
</feature>
<dbReference type="OrthoDB" id="254168at2"/>
<evidence type="ECO:0008006" key="4">
    <source>
        <dbReference type="Google" id="ProtNLM"/>
    </source>
</evidence>
<dbReference type="Pfam" id="PF06884">
    <property type="entry name" value="DUF1264"/>
    <property type="match status" value="1"/>
</dbReference>
<dbReference type="AlphaFoldDB" id="A0A1X0N3H0"/>
<gene>
    <name evidence="2" type="ORF">BZK31_17690</name>
</gene>
<comment type="caution">
    <text evidence="2">The sequence shown here is derived from an EMBL/GenBank/DDBJ whole genome shotgun (WGS) entry which is preliminary data.</text>
</comment>
<evidence type="ECO:0000313" key="2">
    <source>
        <dbReference type="EMBL" id="ORC57862.1"/>
    </source>
</evidence>